<dbReference type="Gene3D" id="1.25.10.10">
    <property type="entry name" value="Leucine-rich Repeat Variant"/>
    <property type="match status" value="1"/>
</dbReference>
<dbReference type="InterPro" id="IPR011989">
    <property type="entry name" value="ARM-like"/>
</dbReference>
<accession>A0A0M0J5W3</accession>
<sequence length="858" mass="89089">MGDSQQVNNLLQQLARQTASLAQVQAEWERRQSATPRSLRVRLGDANYEVRLEALEELAEALGNEDLSLGDTTIIARRLREEGSLARLALLVQDDSNEVLTRALYCLGNLCSDSFDTASRETKKLLFERDGSGISGALLRCLASPDLEVVTYAAGLCLNLSNEHMWCQLLLEQGGADRFEAMVAHDDSLIARYAASTLVNMSARIPGLELIPTVERDIRKYGDLVKAVELGLVPSGSIENWRPAANVVAAIAARASPRGKKEMQAAAALSRVRKEAEMAAFKAEQERQVAERRRAEEEEAAYLLRLEAEAKREAQLAERERLRLVAEAKKKAEDEAAAATKVQAITRGRSDRELTKGLKAKRAAEQAESKVAPAVEGSGVSTAAEREVGAALVKAAEHVAKASRDPMPDGPAGVVALETQTAAKSFEADVKMAAVSVTEAARAASTGMVEAKQAAHAATDSAAKATAAAEEAAAIVAKARKEQAKRRMLKAGRTEAAKMADEEATEALSKAAEGAEKALRDPMPDGPAGVVALETQTAAETSSEEATKASVAASSASVAAETCLAQSAIGAAALSCTAAKMAAEVATGKAQEVLETLVAEAAVSVSTAARATQQSDAKVATFAAQTLKALEAVQSTALETAAAEADTLAALDTALVEAAESTRVREKCLGPGEAYHADSSLAKAKEAEAAAKRAVAGAAATEHKLKAVEASEKLTCEADEDAQAALALGNGSLQLVLERAALATGARMPWLAPQEAGKPVSAAAGASVDEAVRMALEAVKPVSAAAGASVDEAVRMALEAVKPVSAAAGASVDEAVRMALEAAIAAERSASTRAAAADALAQARQMTQAAVEQVTDDP</sequence>
<evidence type="ECO:0000256" key="1">
    <source>
        <dbReference type="SAM" id="Coils"/>
    </source>
</evidence>
<dbReference type="Proteomes" id="UP000037460">
    <property type="component" value="Unassembled WGS sequence"/>
</dbReference>
<organism evidence="2 3">
    <name type="scientific">Chrysochromulina tobinii</name>
    <dbReference type="NCBI Taxonomy" id="1460289"/>
    <lineage>
        <taxon>Eukaryota</taxon>
        <taxon>Haptista</taxon>
        <taxon>Haptophyta</taxon>
        <taxon>Prymnesiophyceae</taxon>
        <taxon>Prymnesiales</taxon>
        <taxon>Chrysochromulinaceae</taxon>
        <taxon>Chrysochromulina</taxon>
    </lineage>
</organism>
<dbReference type="PROSITE" id="PS50096">
    <property type="entry name" value="IQ"/>
    <property type="match status" value="1"/>
</dbReference>
<name>A0A0M0J5W3_9EUKA</name>
<evidence type="ECO:0000313" key="2">
    <source>
        <dbReference type="EMBL" id="KOO21875.1"/>
    </source>
</evidence>
<keyword evidence="3" id="KW-1185">Reference proteome</keyword>
<reference evidence="3" key="1">
    <citation type="journal article" date="2015" name="PLoS Genet.">
        <title>Genome Sequence and Transcriptome Analyses of Chrysochromulina tobin: Metabolic Tools for Enhanced Algal Fitness in the Prominent Order Prymnesiales (Haptophyceae).</title>
        <authorList>
            <person name="Hovde B.T."/>
            <person name="Deodato C.R."/>
            <person name="Hunsperger H.M."/>
            <person name="Ryken S.A."/>
            <person name="Yost W."/>
            <person name="Jha R.K."/>
            <person name="Patterson J."/>
            <person name="Monnat R.J. Jr."/>
            <person name="Barlow S.B."/>
            <person name="Starkenburg S.R."/>
            <person name="Cattolico R.A."/>
        </authorList>
    </citation>
    <scope>NUCLEOTIDE SEQUENCE</scope>
    <source>
        <strain evidence="3">CCMP291</strain>
    </source>
</reference>
<feature type="coiled-coil region" evidence="1">
    <location>
        <begin position="7"/>
        <end position="65"/>
    </location>
</feature>
<comment type="caution">
    <text evidence="2">The sequence shown here is derived from an EMBL/GenBank/DDBJ whole genome shotgun (WGS) entry which is preliminary data.</text>
</comment>
<keyword evidence="1" id="KW-0175">Coiled coil</keyword>
<dbReference type="InterPro" id="IPR016024">
    <property type="entry name" value="ARM-type_fold"/>
</dbReference>
<gene>
    <name evidence="2" type="ORF">Ctob_005456</name>
</gene>
<protein>
    <submittedName>
        <fullName evidence="2">Uncharacterized protein</fullName>
    </submittedName>
</protein>
<evidence type="ECO:0000313" key="3">
    <source>
        <dbReference type="Proteomes" id="UP000037460"/>
    </source>
</evidence>
<dbReference type="AlphaFoldDB" id="A0A0M0J5W3"/>
<proteinExistence type="predicted"/>
<dbReference type="EMBL" id="JWZX01003326">
    <property type="protein sequence ID" value="KOO21875.1"/>
    <property type="molecule type" value="Genomic_DNA"/>
</dbReference>
<feature type="coiled-coil region" evidence="1">
    <location>
        <begin position="273"/>
        <end position="327"/>
    </location>
</feature>
<dbReference type="SUPFAM" id="SSF48371">
    <property type="entry name" value="ARM repeat"/>
    <property type="match status" value="1"/>
</dbReference>